<evidence type="ECO:0000256" key="1">
    <source>
        <dbReference type="SAM" id="SignalP"/>
    </source>
</evidence>
<sequence length="61" mass="6406">MTTKIVLLFFASSLFLSLAAPSFAEDEYNVTTGFAPGGTSLALRGVDAIALTTRNAQAYFG</sequence>
<accession>A0ABS5HVH2</accession>
<evidence type="ECO:0000313" key="2">
    <source>
        <dbReference type="EMBL" id="MBR9652995.1"/>
    </source>
</evidence>
<feature type="signal peptide" evidence="1">
    <location>
        <begin position="1"/>
        <end position="24"/>
    </location>
</feature>
<dbReference type="Proteomes" id="UP001195941">
    <property type="component" value="Unassembled WGS sequence"/>
</dbReference>
<reference evidence="2 3" key="1">
    <citation type="journal article" date="2021" name="Arch. Microbiol.">
        <title>Thalassobius aquimarinus sp. nov., isolated from the Sea of Japan seashore.</title>
        <authorList>
            <person name="Kurilenko V.V."/>
            <person name="Romanenko L.A."/>
            <person name="Chernysheva N.Y."/>
            <person name="Velansky P.V."/>
            <person name="Tekutyeva L.A."/>
            <person name="Isaeva M.P."/>
            <person name="Mikhailov V.V."/>
        </authorList>
    </citation>
    <scope>NUCLEOTIDE SEQUENCE [LARGE SCALE GENOMIC DNA]</scope>
    <source>
        <strain evidence="2 3">KMM 8518</strain>
    </source>
</reference>
<keyword evidence="3" id="KW-1185">Reference proteome</keyword>
<name>A0ABS5HVH2_9RHOB</name>
<proteinExistence type="predicted"/>
<comment type="caution">
    <text evidence="2">The sequence shown here is derived from an EMBL/GenBank/DDBJ whole genome shotgun (WGS) entry which is preliminary data.</text>
</comment>
<dbReference type="EMBL" id="JADMKU010000021">
    <property type="protein sequence ID" value="MBR9652995.1"/>
    <property type="molecule type" value="Genomic_DNA"/>
</dbReference>
<keyword evidence="1" id="KW-0732">Signal</keyword>
<dbReference type="RefSeq" id="WP_212702617.1">
    <property type="nucleotide sequence ID" value="NZ_JADMKU010000021.1"/>
</dbReference>
<protein>
    <submittedName>
        <fullName evidence="2">Uncharacterized protein</fullName>
    </submittedName>
</protein>
<gene>
    <name evidence="2" type="ORF">IT775_17895</name>
</gene>
<organism evidence="2 3">
    <name type="scientific">Thalassovita aquimarina</name>
    <dbReference type="NCBI Taxonomy" id="2785917"/>
    <lineage>
        <taxon>Bacteria</taxon>
        <taxon>Pseudomonadati</taxon>
        <taxon>Pseudomonadota</taxon>
        <taxon>Alphaproteobacteria</taxon>
        <taxon>Rhodobacterales</taxon>
        <taxon>Roseobacteraceae</taxon>
        <taxon>Thalassovita</taxon>
    </lineage>
</organism>
<feature type="chain" id="PRO_5046386102" evidence="1">
    <location>
        <begin position="25"/>
        <end position="61"/>
    </location>
</feature>
<evidence type="ECO:0000313" key="3">
    <source>
        <dbReference type="Proteomes" id="UP001195941"/>
    </source>
</evidence>